<dbReference type="SUPFAM" id="SSF53335">
    <property type="entry name" value="S-adenosyl-L-methionine-dependent methyltransferases"/>
    <property type="match status" value="1"/>
</dbReference>
<dbReference type="PANTHER" id="PTHR43318">
    <property type="entry name" value="UDP-N-ACETYLGLUCOSAMINE 4,6-DEHYDRATASE"/>
    <property type="match status" value="1"/>
</dbReference>
<evidence type="ECO:0000259" key="3">
    <source>
        <dbReference type="Pfam" id="PF02719"/>
    </source>
</evidence>
<evidence type="ECO:0000259" key="4">
    <source>
        <dbReference type="Pfam" id="PF17836"/>
    </source>
</evidence>
<dbReference type="InterPro" id="IPR003869">
    <property type="entry name" value="Polysac_CapD-like"/>
</dbReference>
<dbReference type="InterPro" id="IPR036291">
    <property type="entry name" value="NAD(P)-bd_dom_sf"/>
</dbReference>
<protein>
    <submittedName>
        <fullName evidence="5">Nucleoside-diphosphate sugar epimerase/dehydratase</fullName>
    </submittedName>
</protein>
<dbReference type="InterPro" id="IPR029063">
    <property type="entry name" value="SAM-dependent_MTases_sf"/>
</dbReference>
<dbReference type="Pfam" id="PF17836">
    <property type="entry name" value="PglD_N"/>
    <property type="match status" value="1"/>
</dbReference>
<feature type="transmembrane region" description="Helical" evidence="2">
    <location>
        <begin position="84"/>
        <end position="108"/>
    </location>
</feature>
<keyword evidence="2" id="KW-0472">Membrane</keyword>
<sequence>MPVGKIAHPLLGLPREAKQMMVATIDAALCVLTVWFALYLRLGYFVSLGGRASVAVVLSVMLALPAFYLAGLYRMAFRSTGAQVVPAIALACTGYGLGYATIISAYAFDTVPRTIGIIQPILLLLATSSARLVIGYVLGGQMQRRIDARPKGRVVIYGAGSSGRQLAAVIEASHEFKIVGFLDDDRSLYNTHVNGLRVYPPQRLADLIERHAISDVFLALPSATRQRRNEILENLRGLPVGIRTLPGLMDLAHGRVQASDLRELSIEDLLARDPVAPDAKAVEGKLQGRTILVTGAGGSIGSELCRQIAAAGPARLLLLENSEFALYAIHRNLTEATELEVVPLLGSVTDEARLLEIMQAWRPTMVFHAAAYKHVPLVEHNPLEGLRNNVIGTLRVAEIAVQAGVRDFVLISTDKAVRPTNIMGATKRLAELVLQGLAESQSTTCFSMVRFGNVLGSSGSVVPLFREQIRNGGPVTITHPEITRYFMTIPEAAQLVVQASAMARGGEVFVLDMGQPVRIIDLARNMIELCGFSVKSPETPDGDIEIAVVGMRPGEKLYEELLIGDNPQPTAHPRIMMATEHRLPWDRLRSDLCRLEHLIATGQVEPARALLQELVAEFTPASTIVDWVTLQKKVVAVA</sequence>
<keyword evidence="6" id="KW-1185">Reference proteome</keyword>
<dbReference type="PANTHER" id="PTHR43318:SF1">
    <property type="entry name" value="POLYSACCHARIDE BIOSYNTHESIS PROTEIN EPSC-RELATED"/>
    <property type="match status" value="1"/>
</dbReference>
<evidence type="ECO:0000313" key="5">
    <source>
        <dbReference type="EMBL" id="MDX5986623.1"/>
    </source>
</evidence>
<dbReference type="InterPro" id="IPR051203">
    <property type="entry name" value="Polysaccharide_Synthase-Rel"/>
</dbReference>
<dbReference type="Proteomes" id="UP001279660">
    <property type="component" value="Unassembled WGS sequence"/>
</dbReference>
<feature type="domain" description="PglD N-terminal" evidence="4">
    <location>
        <begin position="153"/>
        <end position="220"/>
    </location>
</feature>
<feature type="transmembrane region" description="Helical" evidence="2">
    <location>
        <begin position="21"/>
        <end position="40"/>
    </location>
</feature>
<comment type="caution">
    <text evidence="5">The sequence shown here is derived from an EMBL/GenBank/DDBJ whole genome shotgun (WGS) entry which is preliminary data.</text>
</comment>
<feature type="transmembrane region" description="Helical" evidence="2">
    <location>
        <begin position="114"/>
        <end position="139"/>
    </location>
</feature>
<dbReference type="EMBL" id="JAWXXV010000003">
    <property type="protein sequence ID" value="MDX5986623.1"/>
    <property type="molecule type" value="Genomic_DNA"/>
</dbReference>
<feature type="transmembrane region" description="Helical" evidence="2">
    <location>
        <begin position="52"/>
        <end position="72"/>
    </location>
</feature>
<organism evidence="5 6">
    <name type="scientific">Sphingomonas echinoides</name>
    <dbReference type="NCBI Taxonomy" id="59803"/>
    <lineage>
        <taxon>Bacteria</taxon>
        <taxon>Pseudomonadati</taxon>
        <taxon>Pseudomonadota</taxon>
        <taxon>Alphaproteobacteria</taxon>
        <taxon>Sphingomonadales</taxon>
        <taxon>Sphingomonadaceae</taxon>
        <taxon>Sphingomonas</taxon>
    </lineage>
</organism>
<evidence type="ECO:0000256" key="1">
    <source>
        <dbReference type="ARBA" id="ARBA00007430"/>
    </source>
</evidence>
<dbReference type="RefSeq" id="WP_319625218.1">
    <property type="nucleotide sequence ID" value="NZ_JAWXXV010000003.1"/>
</dbReference>
<feature type="domain" description="Polysaccharide biosynthesis protein CapD-like" evidence="3">
    <location>
        <begin position="291"/>
        <end position="579"/>
    </location>
</feature>
<evidence type="ECO:0000256" key="2">
    <source>
        <dbReference type="SAM" id="Phobius"/>
    </source>
</evidence>
<dbReference type="SUPFAM" id="SSF51735">
    <property type="entry name" value="NAD(P)-binding Rossmann-fold domains"/>
    <property type="match status" value="1"/>
</dbReference>
<gene>
    <name evidence="5" type="ORF">SIL82_20405</name>
</gene>
<dbReference type="Pfam" id="PF02719">
    <property type="entry name" value="Polysacc_synt_2"/>
    <property type="match status" value="1"/>
</dbReference>
<reference evidence="5 6" key="1">
    <citation type="submission" date="2023-11" db="EMBL/GenBank/DDBJ databases">
        <title>MicrobeMod: A computational toolkit for identifying prokaryotic methylation and restriction-modification with nanopore sequencing.</title>
        <authorList>
            <person name="Crits-Christoph A."/>
            <person name="Kang S.C."/>
            <person name="Lee H."/>
            <person name="Ostrov N."/>
        </authorList>
    </citation>
    <scope>NUCLEOTIDE SEQUENCE [LARGE SCALE GENOMIC DNA]</scope>
    <source>
        <strain evidence="5 6">ATCC 14820</strain>
    </source>
</reference>
<dbReference type="CDD" id="cd05237">
    <property type="entry name" value="UDP_invert_4-6DH_SDR_e"/>
    <property type="match status" value="1"/>
</dbReference>
<evidence type="ECO:0000313" key="6">
    <source>
        <dbReference type="Proteomes" id="UP001279660"/>
    </source>
</evidence>
<keyword evidence="2" id="KW-0812">Transmembrane</keyword>
<dbReference type="InterPro" id="IPR041561">
    <property type="entry name" value="PglD_N"/>
</dbReference>
<dbReference type="Gene3D" id="3.40.50.720">
    <property type="entry name" value="NAD(P)-binding Rossmann-like Domain"/>
    <property type="match status" value="2"/>
</dbReference>
<proteinExistence type="inferred from homology"/>
<name>A0ABU4PR54_9SPHN</name>
<comment type="similarity">
    <text evidence="1">Belongs to the polysaccharide synthase family.</text>
</comment>
<keyword evidence="2" id="KW-1133">Transmembrane helix</keyword>
<accession>A0ABU4PR54</accession>